<accession>A0ABY1A900</accession>
<comment type="caution">
    <text evidence="2">The sequence shown here is derived from an EMBL/GenBank/DDBJ whole genome shotgun (WGS) entry which is preliminary data.</text>
</comment>
<feature type="transmembrane region" description="Helical" evidence="1">
    <location>
        <begin position="38"/>
        <end position="65"/>
    </location>
</feature>
<keyword evidence="1" id="KW-0812">Transmembrane</keyword>
<evidence type="ECO:0000256" key="1">
    <source>
        <dbReference type="SAM" id="Phobius"/>
    </source>
</evidence>
<evidence type="ECO:0000313" key="3">
    <source>
        <dbReference type="Proteomes" id="UP000182089"/>
    </source>
</evidence>
<dbReference type="Proteomes" id="UP000182089">
    <property type="component" value="Unassembled WGS sequence"/>
</dbReference>
<protein>
    <submittedName>
        <fullName evidence="2">Uncharacterized protein</fullName>
    </submittedName>
</protein>
<name>A0ABY1A900_9LACO</name>
<keyword evidence="1" id="KW-0472">Membrane</keyword>
<reference evidence="2 3" key="1">
    <citation type="submission" date="2016-10" db="EMBL/GenBank/DDBJ databases">
        <authorList>
            <person name="Varghese N."/>
            <person name="Submissions S."/>
        </authorList>
    </citation>
    <scope>NUCLEOTIDE SEQUENCE [LARGE SCALE GENOMIC DNA]</scope>
    <source>
        <strain evidence="2 3">WC1T17</strain>
    </source>
</reference>
<gene>
    <name evidence="2" type="ORF">SAMN05216431_10190</name>
</gene>
<organism evidence="2 3">
    <name type="scientific">Ligilactobacillus ruminis</name>
    <dbReference type="NCBI Taxonomy" id="1623"/>
    <lineage>
        <taxon>Bacteria</taxon>
        <taxon>Bacillati</taxon>
        <taxon>Bacillota</taxon>
        <taxon>Bacilli</taxon>
        <taxon>Lactobacillales</taxon>
        <taxon>Lactobacillaceae</taxon>
        <taxon>Ligilactobacillus</taxon>
    </lineage>
</organism>
<dbReference type="EMBL" id="FOCC01000001">
    <property type="protein sequence ID" value="SEM32368.1"/>
    <property type="molecule type" value="Genomic_DNA"/>
</dbReference>
<evidence type="ECO:0000313" key="2">
    <source>
        <dbReference type="EMBL" id="SEM32368.1"/>
    </source>
</evidence>
<proteinExistence type="predicted"/>
<sequence>MRKYTLILGGIFLLSLALSLFLAILTWQAFITPYAKSLQLILLLGLFFAVSTMITILTIVAIALFKRIKQKKK</sequence>
<keyword evidence="1" id="KW-1133">Transmembrane helix</keyword>